<protein>
    <recommendedName>
        <fullName evidence="10">Ribosomal RNA small subunit methyltransferase E</fullName>
        <ecNumber evidence="10">2.1.1.193</ecNumber>
    </recommendedName>
</protein>
<evidence type="ECO:0000256" key="5">
    <source>
        <dbReference type="ARBA" id="ARBA00022603"/>
    </source>
</evidence>
<organism evidence="13 14">
    <name type="scientific">Candidatus Uhrbacteria bacterium CG10_big_fil_rev_8_21_14_0_10_50_16</name>
    <dbReference type="NCBI Taxonomy" id="1975039"/>
    <lineage>
        <taxon>Bacteria</taxon>
        <taxon>Candidatus Uhriibacteriota</taxon>
    </lineage>
</organism>
<proteinExistence type="inferred from homology"/>
<name>A0A2H0RNX9_9BACT</name>
<dbReference type="PANTHER" id="PTHR30027">
    <property type="entry name" value="RIBOSOMAL RNA SMALL SUBUNIT METHYLTRANSFERASE E"/>
    <property type="match status" value="1"/>
</dbReference>
<keyword evidence="7 10" id="KW-0949">S-adenosyl-L-methionine</keyword>
<evidence type="ECO:0000256" key="8">
    <source>
        <dbReference type="ARBA" id="ARBA00025699"/>
    </source>
</evidence>
<comment type="similarity">
    <text evidence="2 10">Belongs to the RNA methyltransferase RsmE family.</text>
</comment>
<accession>A0A2H0RNX9</accession>
<dbReference type="InterPro" id="IPR015947">
    <property type="entry name" value="PUA-like_sf"/>
</dbReference>
<dbReference type="PANTHER" id="PTHR30027:SF3">
    <property type="entry name" value="16S RRNA (URACIL(1498)-N(3))-METHYLTRANSFERASE"/>
    <property type="match status" value="1"/>
</dbReference>
<dbReference type="InterPro" id="IPR029026">
    <property type="entry name" value="tRNA_m1G_MTases_N"/>
</dbReference>
<keyword evidence="3 10" id="KW-0963">Cytoplasm</keyword>
<comment type="caution">
    <text evidence="13">The sequence shown here is derived from an EMBL/GenBank/DDBJ whole genome shotgun (WGS) entry which is preliminary data.</text>
</comment>
<dbReference type="SUPFAM" id="SSF88697">
    <property type="entry name" value="PUA domain-like"/>
    <property type="match status" value="1"/>
</dbReference>
<dbReference type="Proteomes" id="UP000230084">
    <property type="component" value="Unassembled WGS sequence"/>
</dbReference>
<evidence type="ECO:0000256" key="7">
    <source>
        <dbReference type="ARBA" id="ARBA00022691"/>
    </source>
</evidence>
<dbReference type="SUPFAM" id="SSF75217">
    <property type="entry name" value="alpha/beta knot"/>
    <property type="match status" value="1"/>
</dbReference>
<dbReference type="AlphaFoldDB" id="A0A2H0RNX9"/>
<evidence type="ECO:0000256" key="4">
    <source>
        <dbReference type="ARBA" id="ARBA00022552"/>
    </source>
</evidence>
<dbReference type="PIRSF" id="PIRSF015601">
    <property type="entry name" value="MTase_slr0722"/>
    <property type="match status" value="1"/>
</dbReference>
<dbReference type="GO" id="GO:0070475">
    <property type="term" value="P:rRNA base methylation"/>
    <property type="evidence" value="ECO:0007669"/>
    <property type="project" value="TreeGrafter"/>
</dbReference>
<dbReference type="Pfam" id="PF04452">
    <property type="entry name" value="Methyltrans_RNA"/>
    <property type="match status" value="1"/>
</dbReference>
<dbReference type="GO" id="GO:0070042">
    <property type="term" value="F:rRNA (uridine-N3-)-methyltransferase activity"/>
    <property type="evidence" value="ECO:0007669"/>
    <property type="project" value="TreeGrafter"/>
</dbReference>
<keyword evidence="6 10" id="KW-0808">Transferase</keyword>
<comment type="function">
    <text evidence="8 10">Specifically methylates the N3 position of the uracil ring of uridine 1498 (m3U1498) in 16S rRNA. Acts on the fully assembled 30S ribosomal subunit.</text>
</comment>
<feature type="domain" description="Ribosomal RNA small subunit methyltransferase E methyltransferase" evidence="11">
    <location>
        <begin position="81"/>
        <end position="229"/>
    </location>
</feature>
<dbReference type="GO" id="GO:0005737">
    <property type="term" value="C:cytoplasm"/>
    <property type="evidence" value="ECO:0007669"/>
    <property type="project" value="UniProtKB-SubCell"/>
</dbReference>
<dbReference type="InterPro" id="IPR006700">
    <property type="entry name" value="RsmE"/>
</dbReference>
<keyword evidence="4 10" id="KW-0698">rRNA processing</keyword>
<comment type="subcellular location">
    <subcellularLocation>
        <location evidence="1 10">Cytoplasm</location>
    </subcellularLocation>
</comment>
<evidence type="ECO:0000256" key="2">
    <source>
        <dbReference type="ARBA" id="ARBA00005528"/>
    </source>
</evidence>
<evidence type="ECO:0000256" key="6">
    <source>
        <dbReference type="ARBA" id="ARBA00022679"/>
    </source>
</evidence>
<evidence type="ECO:0000313" key="13">
    <source>
        <dbReference type="EMBL" id="PIR47704.1"/>
    </source>
</evidence>
<dbReference type="EC" id="2.1.1.193" evidence="10"/>
<evidence type="ECO:0000313" key="14">
    <source>
        <dbReference type="Proteomes" id="UP000230084"/>
    </source>
</evidence>
<evidence type="ECO:0000259" key="12">
    <source>
        <dbReference type="Pfam" id="PF20260"/>
    </source>
</evidence>
<dbReference type="InterPro" id="IPR029028">
    <property type="entry name" value="Alpha/beta_knot_MTases"/>
</dbReference>
<evidence type="ECO:0000259" key="11">
    <source>
        <dbReference type="Pfam" id="PF04452"/>
    </source>
</evidence>
<evidence type="ECO:0000256" key="3">
    <source>
        <dbReference type="ARBA" id="ARBA00022490"/>
    </source>
</evidence>
<dbReference type="Gene3D" id="3.40.1280.10">
    <property type="match status" value="1"/>
</dbReference>
<gene>
    <name evidence="13" type="ORF">COV06_01770</name>
</gene>
<evidence type="ECO:0000256" key="10">
    <source>
        <dbReference type="PIRNR" id="PIRNR015601"/>
    </source>
</evidence>
<dbReference type="Pfam" id="PF20260">
    <property type="entry name" value="PUA_4"/>
    <property type="match status" value="1"/>
</dbReference>
<comment type="catalytic activity">
    <reaction evidence="9 10">
        <text>uridine(1498) in 16S rRNA + S-adenosyl-L-methionine = N(3)-methyluridine(1498) in 16S rRNA + S-adenosyl-L-homocysteine + H(+)</text>
        <dbReference type="Rhea" id="RHEA:42920"/>
        <dbReference type="Rhea" id="RHEA-COMP:10283"/>
        <dbReference type="Rhea" id="RHEA-COMP:10284"/>
        <dbReference type="ChEBI" id="CHEBI:15378"/>
        <dbReference type="ChEBI" id="CHEBI:57856"/>
        <dbReference type="ChEBI" id="CHEBI:59789"/>
        <dbReference type="ChEBI" id="CHEBI:65315"/>
        <dbReference type="ChEBI" id="CHEBI:74502"/>
        <dbReference type="EC" id="2.1.1.193"/>
    </reaction>
</comment>
<dbReference type="InterPro" id="IPR046887">
    <property type="entry name" value="RsmE_PUA-like"/>
</dbReference>
<evidence type="ECO:0000256" key="1">
    <source>
        <dbReference type="ARBA" id="ARBA00004496"/>
    </source>
</evidence>
<dbReference type="NCBIfam" id="TIGR00046">
    <property type="entry name" value="RsmE family RNA methyltransferase"/>
    <property type="match status" value="1"/>
</dbReference>
<evidence type="ECO:0000256" key="9">
    <source>
        <dbReference type="ARBA" id="ARBA00047944"/>
    </source>
</evidence>
<dbReference type="EMBL" id="PCYM01000002">
    <property type="protein sequence ID" value="PIR47704.1"/>
    <property type="molecule type" value="Genomic_DNA"/>
</dbReference>
<reference evidence="13 14" key="1">
    <citation type="submission" date="2017-09" db="EMBL/GenBank/DDBJ databases">
        <title>Depth-based differentiation of microbial function through sediment-hosted aquifers and enrichment of novel symbionts in the deep terrestrial subsurface.</title>
        <authorList>
            <person name="Probst A.J."/>
            <person name="Ladd B."/>
            <person name="Jarett J.K."/>
            <person name="Geller-Mcgrath D.E."/>
            <person name="Sieber C.M."/>
            <person name="Emerson J.B."/>
            <person name="Anantharaman K."/>
            <person name="Thomas B.C."/>
            <person name="Malmstrom R."/>
            <person name="Stieglmeier M."/>
            <person name="Klingl A."/>
            <person name="Woyke T."/>
            <person name="Ryan C.M."/>
            <person name="Banfield J.F."/>
        </authorList>
    </citation>
    <scope>NUCLEOTIDE SEQUENCE [LARGE SCALE GENOMIC DNA]</scope>
    <source>
        <strain evidence="13">CG10_big_fil_rev_8_21_14_0_10_50_16</strain>
    </source>
</reference>
<dbReference type="CDD" id="cd18084">
    <property type="entry name" value="RsmE-like"/>
    <property type="match status" value="1"/>
</dbReference>
<dbReference type="InterPro" id="IPR046886">
    <property type="entry name" value="RsmE_MTase_dom"/>
</dbReference>
<feature type="domain" description="Ribosomal RNA small subunit methyltransferase E PUA-like" evidence="12">
    <location>
        <begin position="32"/>
        <end position="68"/>
    </location>
</feature>
<sequence>MEINNARQFHIHPSLVREDAVCIPIGELYRQMTSVLRLGKGDAVRFFDGVGNVYEGVIAHSNKDGILIPIQTRATQPRGGDITLAMAILKNDRMRWVLEKATELGVSTIIPIITERVIKRPETYPPRWNAILKEAAEQSGRAWLPELRDVATYHHALTAAENSVVYSTHASAVDSAPTQKPVTLFVGPEGGFTQDEVDFAVSQNAQIVSLGAYQFRADTAALVALARIQ</sequence>
<keyword evidence="5 10" id="KW-0489">Methyltransferase</keyword>